<dbReference type="EMBL" id="CP038468">
    <property type="protein sequence ID" value="QBX78840.1"/>
    <property type="molecule type" value="Genomic_DNA"/>
</dbReference>
<sequence>MAVRSAIPLKVKFMRQQSNFLRQATLWLLLPVFSPLPVQASQSTNQQVSQPAEVTKGQLEQLHIRNIILQAEVQGAQLQRQLEENQAGAGTVAPSLPGAIVGETSLPGQPARTVPANNRPVVLEINGRDQKLRATLQLPSGQSLVVSPGSRIPGLESTVRSITLAGVTLSDGTLLAFGD</sequence>
<gene>
    <name evidence="2" type="primary">pilP</name>
    <name evidence="2" type="ORF">E4Z61_00100</name>
</gene>
<accession>A0ABX5T169</accession>
<proteinExistence type="predicted"/>
<geneLocation type="plasmid" evidence="2 3">
    <name>unnamed1</name>
</geneLocation>
<organism evidence="2 3">
    <name type="scientific">Citrobacter tructae</name>
    <dbReference type="NCBI Taxonomy" id="2562449"/>
    <lineage>
        <taxon>Bacteria</taxon>
        <taxon>Pseudomonadati</taxon>
        <taxon>Pseudomonadota</taxon>
        <taxon>Gammaproteobacteria</taxon>
        <taxon>Enterobacterales</taxon>
        <taxon>Enterobacteriaceae</taxon>
        <taxon>Citrobacter</taxon>
    </lineage>
</organism>
<keyword evidence="3" id="KW-1185">Reference proteome</keyword>
<keyword evidence="1" id="KW-0732">Signal</keyword>
<feature type="chain" id="PRO_5046483735" evidence="1">
    <location>
        <begin position="41"/>
        <end position="179"/>
    </location>
</feature>
<reference evidence="2 3" key="1">
    <citation type="submission" date="2019-03" db="EMBL/GenBank/DDBJ databases">
        <title>Complete genome sequence of Citrobacter sp. SNU WT2 isolated from diseased rainbow trout.</title>
        <authorList>
            <person name="Oh W.T."/>
            <person name="Park S.C."/>
        </authorList>
    </citation>
    <scope>NUCLEOTIDE SEQUENCE [LARGE SCALE GENOMIC DNA]</scope>
    <source>
        <strain evidence="2 3">SNU WT2</strain>
        <plasmid evidence="2 3">unnamed1</plasmid>
    </source>
</reference>
<dbReference type="NCBIfam" id="TIGR03021">
    <property type="entry name" value="pilP_fam"/>
    <property type="match status" value="1"/>
</dbReference>
<evidence type="ECO:0000256" key="1">
    <source>
        <dbReference type="SAM" id="SignalP"/>
    </source>
</evidence>
<keyword evidence="2" id="KW-0614">Plasmid</keyword>
<dbReference type="Proteomes" id="UP000296284">
    <property type="component" value="Plasmid unnamed1"/>
</dbReference>
<protein>
    <submittedName>
        <fullName evidence="2">Type IV pilus biogenesis protein PilP</fullName>
    </submittedName>
</protein>
<name>A0ABX5T169_9ENTR</name>
<evidence type="ECO:0000313" key="2">
    <source>
        <dbReference type="EMBL" id="QBX78840.1"/>
    </source>
</evidence>
<feature type="signal peptide" evidence="1">
    <location>
        <begin position="1"/>
        <end position="40"/>
    </location>
</feature>
<evidence type="ECO:0000313" key="3">
    <source>
        <dbReference type="Proteomes" id="UP000296284"/>
    </source>
</evidence>
<dbReference type="InterPro" id="IPR022753">
    <property type="entry name" value="T4SS_pilus_biogen_PilP"/>
</dbReference>